<dbReference type="SMART" id="SM00338">
    <property type="entry name" value="BRLZ"/>
    <property type="match status" value="1"/>
</dbReference>
<dbReference type="InterPro" id="IPR004827">
    <property type="entry name" value="bZIP"/>
</dbReference>
<dbReference type="CDD" id="cd14813">
    <property type="entry name" value="bZIP_BmCbz-like"/>
    <property type="match status" value="1"/>
</dbReference>
<evidence type="ECO:0000256" key="1">
    <source>
        <dbReference type="SAM" id="MobiDB-lite"/>
    </source>
</evidence>
<feature type="region of interest" description="Disordered" evidence="1">
    <location>
        <begin position="309"/>
        <end position="339"/>
    </location>
</feature>
<feature type="compositionally biased region" description="Polar residues" evidence="1">
    <location>
        <begin position="223"/>
        <end position="236"/>
    </location>
</feature>
<dbReference type="PROSITE" id="PS50217">
    <property type="entry name" value="BZIP"/>
    <property type="match status" value="1"/>
</dbReference>
<dbReference type="Gene3D" id="1.20.5.170">
    <property type="match status" value="1"/>
</dbReference>
<name>A0ABM1BS79_LIMPO</name>
<protein>
    <submittedName>
        <fullName evidence="4">Uncharacterized protein LOC106471587 isoform X1</fullName>
    </submittedName>
</protein>
<feature type="domain" description="BZIP" evidence="2">
    <location>
        <begin position="300"/>
        <end position="363"/>
    </location>
</feature>
<organism evidence="3 4">
    <name type="scientific">Limulus polyphemus</name>
    <name type="common">Atlantic horseshoe crab</name>
    <dbReference type="NCBI Taxonomy" id="6850"/>
    <lineage>
        <taxon>Eukaryota</taxon>
        <taxon>Metazoa</taxon>
        <taxon>Ecdysozoa</taxon>
        <taxon>Arthropoda</taxon>
        <taxon>Chelicerata</taxon>
        <taxon>Merostomata</taxon>
        <taxon>Xiphosura</taxon>
        <taxon>Limulidae</taxon>
        <taxon>Limulus</taxon>
    </lineage>
</organism>
<dbReference type="Proteomes" id="UP000694941">
    <property type="component" value="Unplaced"/>
</dbReference>
<feature type="region of interest" description="Disordered" evidence="1">
    <location>
        <begin position="223"/>
        <end position="250"/>
    </location>
</feature>
<sequence>MSLWSVSGMNIRNQAVGQVYHLPESPPDQDFYPISPATSSKWSTTSNGFPSYDKLNKPDIQLLKSSSESDIDLEKFVLFEDLAHFDAVVKKNQFPCRHKVKVEQVAKTESLDLSSKVTDSSLHVLYKMSGSLENSTPKRYTLPSGDCYEVNTEDSTFTSMGHCGQESSLLTTVENTKDTTTTETSSMGIFSSAMHDCWDSNERFQDLSSVMDQDGFSFSYKSVDSSESFNNNTEQSDVFDPAYEAPSTSHTPLSVTALKSTQLNSVKRGSKWNTLIEEIPTGSKIKVPRLSDSESKIFSEDRYQEMRRKNNMASRRSRMTRKEKEKEMEEQSRHLEQENDTLRVKIKKLEEVIEELKKHLISVIVEKK</sequence>
<evidence type="ECO:0000313" key="4">
    <source>
        <dbReference type="RefSeq" id="XP_013787650.1"/>
    </source>
</evidence>
<dbReference type="SUPFAM" id="SSF57959">
    <property type="entry name" value="Leucine zipper domain"/>
    <property type="match status" value="1"/>
</dbReference>
<reference evidence="4" key="1">
    <citation type="submission" date="2025-08" db="UniProtKB">
        <authorList>
            <consortium name="RefSeq"/>
        </authorList>
    </citation>
    <scope>IDENTIFICATION</scope>
    <source>
        <tissue evidence="4">Muscle</tissue>
    </source>
</reference>
<dbReference type="GeneID" id="106471587"/>
<dbReference type="InterPro" id="IPR046347">
    <property type="entry name" value="bZIP_sf"/>
</dbReference>
<accession>A0ABM1BS79</accession>
<dbReference type="RefSeq" id="XP_013787650.1">
    <property type="nucleotide sequence ID" value="XM_013932196.1"/>
</dbReference>
<evidence type="ECO:0000259" key="2">
    <source>
        <dbReference type="PROSITE" id="PS50217"/>
    </source>
</evidence>
<gene>
    <name evidence="4" type="primary">LOC106471587</name>
</gene>
<proteinExistence type="predicted"/>
<keyword evidence="3" id="KW-1185">Reference proteome</keyword>
<dbReference type="Pfam" id="PF07716">
    <property type="entry name" value="bZIP_2"/>
    <property type="match status" value="1"/>
</dbReference>
<feature type="compositionally biased region" description="Basic and acidic residues" evidence="1">
    <location>
        <begin position="320"/>
        <end position="339"/>
    </location>
</feature>
<evidence type="ECO:0000313" key="3">
    <source>
        <dbReference type="Proteomes" id="UP000694941"/>
    </source>
</evidence>